<feature type="compositionally biased region" description="Basic residues" evidence="1">
    <location>
        <begin position="60"/>
        <end position="86"/>
    </location>
</feature>
<protein>
    <submittedName>
        <fullName evidence="2">Uncharacterized protein</fullName>
    </submittedName>
</protein>
<proteinExistence type="predicted"/>
<dbReference type="AlphaFoldDB" id="A0A3F3PJN0"/>
<dbReference type="EMBL" id="KZ852108">
    <property type="protein sequence ID" value="RDH26932.1"/>
    <property type="molecule type" value="Genomic_DNA"/>
</dbReference>
<dbReference type="RefSeq" id="XP_026619954.1">
    <property type="nucleotide sequence ID" value="XM_026774944.1"/>
</dbReference>
<dbReference type="GeneID" id="38143300"/>
<feature type="region of interest" description="Disordered" evidence="1">
    <location>
        <begin position="165"/>
        <end position="209"/>
    </location>
</feature>
<feature type="compositionally biased region" description="Basic and acidic residues" evidence="1">
    <location>
        <begin position="43"/>
        <end position="59"/>
    </location>
</feature>
<reference evidence="2 3" key="1">
    <citation type="submission" date="2018-07" db="EMBL/GenBank/DDBJ databases">
        <title>The genomes of Aspergillus section Nigri reveals drivers in fungal speciation.</title>
        <authorList>
            <consortium name="DOE Joint Genome Institute"/>
            <person name="Vesth T.C."/>
            <person name="Nybo J."/>
            <person name="Theobald S."/>
            <person name="Brandl J."/>
            <person name="Frisvad J.C."/>
            <person name="Nielsen K.F."/>
            <person name="Lyhne E.K."/>
            <person name="Kogle M.E."/>
            <person name="Kuo A."/>
            <person name="Riley R."/>
            <person name="Clum A."/>
            <person name="Nolan M."/>
            <person name="Lipzen A."/>
            <person name="Salamov A."/>
            <person name="Henrissat B."/>
            <person name="Wiebenga A."/>
            <person name="De vries R.P."/>
            <person name="Grigoriev I.V."/>
            <person name="Mortensen U.H."/>
            <person name="Andersen M.R."/>
            <person name="Baker S.E."/>
        </authorList>
    </citation>
    <scope>NUCLEOTIDE SEQUENCE [LARGE SCALE GENOMIC DNA]</scope>
    <source>
        <strain evidence="2 3">CBS 139.54b</strain>
    </source>
</reference>
<name>A0A3F3PJN0_9EURO</name>
<evidence type="ECO:0000313" key="3">
    <source>
        <dbReference type="Proteomes" id="UP000253729"/>
    </source>
</evidence>
<accession>A0A3F3PJN0</accession>
<organism evidence="2 3">
    <name type="scientific">Aspergillus welwitschiae</name>
    <dbReference type="NCBI Taxonomy" id="1341132"/>
    <lineage>
        <taxon>Eukaryota</taxon>
        <taxon>Fungi</taxon>
        <taxon>Dikarya</taxon>
        <taxon>Ascomycota</taxon>
        <taxon>Pezizomycotina</taxon>
        <taxon>Eurotiomycetes</taxon>
        <taxon>Eurotiomycetidae</taxon>
        <taxon>Eurotiales</taxon>
        <taxon>Aspergillaceae</taxon>
        <taxon>Aspergillus</taxon>
        <taxon>Aspergillus subgen. Circumdati</taxon>
    </lineage>
</organism>
<dbReference type="Proteomes" id="UP000253729">
    <property type="component" value="Unassembled WGS sequence"/>
</dbReference>
<keyword evidence="3" id="KW-1185">Reference proteome</keyword>
<feature type="region of interest" description="Disordered" evidence="1">
    <location>
        <begin position="43"/>
        <end position="108"/>
    </location>
</feature>
<gene>
    <name evidence="2" type="ORF">BDQ94DRAFT_185666</name>
</gene>
<sequence>MPKRHYRAWTPGEERDYPSWVARHLHLTWPERARIYSIERKPRTRESLRTKHRLLEKDIRRHRRPNSKPPSRLRRRIPQRKDHSQRKAWPSPISISTPTPSEHHLDDPSAVAIPMMRRRTRTRVASHQNQNQTAPSTRALKLTPQFSAKRGSHMCLTRGLVEGWGNSPGKSMPPVPSSKPSDIQTFLGAGAGIGSEHRASPRASTTSDEIDRLWRSAYRVSGRTRQ</sequence>
<evidence type="ECO:0000256" key="1">
    <source>
        <dbReference type="SAM" id="MobiDB-lite"/>
    </source>
</evidence>
<feature type="compositionally biased region" description="Low complexity" evidence="1">
    <location>
        <begin position="90"/>
        <end position="100"/>
    </location>
</feature>
<evidence type="ECO:0000313" key="2">
    <source>
        <dbReference type="EMBL" id="RDH26932.1"/>
    </source>
</evidence>